<evidence type="ECO:0000313" key="3">
    <source>
        <dbReference type="Proteomes" id="UP000187283"/>
    </source>
</evidence>
<evidence type="ECO:0000313" key="2">
    <source>
        <dbReference type="EMBL" id="OMJ19425.1"/>
    </source>
</evidence>
<gene>
    <name evidence="2" type="ORF">AYI70_g4751</name>
</gene>
<feature type="region of interest" description="Disordered" evidence="1">
    <location>
        <begin position="154"/>
        <end position="183"/>
    </location>
</feature>
<evidence type="ECO:0000256" key="1">
    <source>
        <dbReference type="SAM" id="MobiDB-lite"/>
    </source>
</evidence>
<protein>
    <submittedName>
        <fullName evidence="2">Uncharacterized protein</fullName>
    </submittedName>
</protein>
<keyword evidence="3" id="KW-1185">Reference proteome</keyword>
<dbReference type="EMBL" id="LSSN01001490">
    <property type="protein sequence ID" value="OMJ19425.1"/>
    <property type="molecule type" value="Genomic_DNA"/>
</dbReference>
<sequence>MNSYTKPKENLTPLNPISYDYENMKLSGFNYNAHNRNLVVPNPFYKKCVGNRNKFRCIKKPILPKVLIPLIDIESGTPPTEIIKNTFDYIKKQELSGIQEYSPSVGPEIDLKLDAVEVVRVDEPEPDGSVIQLEVENDVVISTKVLQRINPPIRAKNQPTLNPKTLNAKPHNKPGTVSRKSRDKDYEDLFENLEKALNGLDNDKIKSTNNFATVTSKNSDMNDLNMVPYST</sequence>
<dbReference type="OrthoDB" id="10452507at2759"/>
<name>A0A1R1XXT9_9FUNG</name>
<comment type="caution">
    <text evidence="2">The sequence shown here is derived from an EMBL/GenBank/DDBJ whole genome shotgun (WGS) entry which is preliminary data.</text>
</comment>
<dbReference type="AlphaFoldDB" id="A0A1R1XXT9"/>
<dbReference type="Proteomes" id="UP000187283">
    <property type="component" value="Unassembled WGS sequence"/>
</dbReference>
<accession>A0A1R1XXT9</accession>
<organism evidence="2 3">
    <name type="scientific">Smittium culicis</name>
    <dbReference type="NCBI Taxonomy" id="133412"/>
    <lineage>
        <taxon>Eukaryota</taxon>
        <taxon>Fungi</taxon>
        <taxon>Fungi incertae sedis</taxon>
        <taxon>Zoopagomycota</taxon>
        <taxon>Kickxellomycotina</taxon>
        <taxon>Harpellomycetes</taxon>
        <taxon>Harpellales</taxon>
        <taxon>Legeriomycetaceae</taxon>
        <taxon>Smittium</taxon>
    </lineage>
</organism>
<feature type="non-terminal residue" evidence="2">
    <location>
        <position position="231"/>
    </location>
</feature>
<reference evidence="2 3" key="1">
    <citation type="submission" date="2017-01" db="EMBL/GenBank/DDBJ databases">
        <authorList>
            <person name="Mah S.A."/>
            <person name="Swanson W.J."/>
            <person name="Moy G.W."/>
            <person name="Vacquier V.D."/>
        </authorList>
    </citation>
    <scope>NUCLEOTIDE SEQUENCE [LARGE SCALE GENOMIC DNA]</scope>
    <source>
        <strain evidence="2 3">GSMNP</strain>
    </source>
</reference>
<proteinExistence type="predicted"/>